<dbReference type="AlphaFoldDB" id="A0A810MT62"/>
<accession>A0A810MT62</accession>
<reference evidence="1" key="1">
    <citation type="submission" date="2020-08" db="EMBL/GenBank/DDBJ databases">
        <title>Whole genome shotgun sequence of Polymorphospora rubra NBRC 101157.</title>
        <authorList>
            <person name="Komaki H."/>
            <person name="Tamura T."/>
        </authorList>
    </citation>
    <scope>NUCLEOTIDE SEQUENCE</scope>
    <source>
        <strain evidence="1">NBRC 101157</strain>
    </source>
</reference>
<dbReference type="RefSeq" id="WP_212822440.1">
    <property type="nucleotide sequence ID" value="NZ_AP023359.1"/>
</dbReference>
<sequence length="87" mass="9419">MALQYTFQTRTRLAPTEALPIVGHEVGGRVVDGTEIQRDGMQVVFEALARRDGRSTGEAIGFAPACRWRSISSTRATTPSGGRTWPG</sequence>
<name>A0A810MT62_9ACTN</name>
<organism evidence="1 2">
    <name type="scientific">Polymorphospora rubra</name>
    <dbReference type="NCBI Taxonomy" id="338584"/>
    <lineage>
        <taxon>Bacteria</taxon>
        <taxon>Bacillati</taxon>
        <taxon>Actinomycetota</taxon>
        <taxon>Actinomycetes</taxon>
        <taxon>Micromonosporales</taxon>
        <taxon>Micromonosporaceae</taxon>
        <taxon>Polymorphospora</taxon>
    </lineage>
</organism>
<protein>
    <submittedName>
        <fullName evidence="1">Uncharacterized protein</fullName>
    </submittedName>
</protein>
<keyword evidence="2" id="KW-1185">Reference proteome</keyword>
<dbReference type="KEGG" id="pry:Prubr_12520"/>
<proteinExistence type="predicted"/>
<evidence type="ECO:0000313" key="1">
    <source>
        <dbReference type="EMBL" id="BCJ64231.1"/>
    </source>
</evidence>
<dbReference type="EMBL" id="AP023359">
    <property type="protein sequence ID" value="BCJ64231.1"/>
    <property type="molecule type" value="Genomic_DNA"/>
</dbReference>
<gene>
    <name evidence="1" type="ORF">Prubr_12520</name>
</gene>
<evidence type="ECO:0000313" key="2">
    <source>
        <dbReference type="Proteomes" id="UP000680866"/>
    </source>
</evidence>
<dbReference type="Proteomes" id="UP000680866">
    <property type="component" value="Chromosome"/>
</dbReference>